<accession>A0ABY5BR21</accession>
<feature type="domain" description="NADPH-dependent FMN reductase-like" evidence="1">
    <location>
        <begin position="4"/>
        <end position="150"/>
    </location>
</feature>
<proteinExistence type="predicted"/>
<evidence type="ECO:0000259" key="1">
    <source>
        <dbReference type="Pfam" id="PF03358"/>
    </source>
</evidence>
<keyword evidence="3" id="KW-1185">Reference proteome</keyword>
<dbReference type="InterPro" id="IPR050712">
    <property type="entry name" value="NAD(P)H-dep_reductase"/>
</dbReference>
<sequence>MTTVNVILGSVREPSMGSRLFQYLQKHQPELEQTTHVSLQFLKVSDYQLPAYAEPLPPMGTPDYPENLAPNAKRWVTDVMSGDGILLLTPEYDYSVPGALKNAFDYLGTGVSDTPIQTISYSMGSFGGILAAMAWLPIFQVLSLVSVPRNLNLRFIQNIFTETGDLNPDLEASEQQYYADKLTATVQNIANYASRLQADA</sequence>
<dbReference type="SUPFAM" id="SSF52218">
    <property type="entry name" value="Flavoproteins"/>
    <property type="match status" value="1"/>
</dbReference>
<dbReference type="Pfam" id="PF03358">
    <property type="entry name" value="FMN_red"/>
    <property type="match status" value="1"/>
</dbReference>
<dbReference type="EMBL" id="CP097116">
    <property type="protein sequence ID" value="USS84678.1"/>
    <property type="molecule type" value="Genomic_DNA"/>
</dbReference>
<dbReference type="Proteomes" id="UP001056707">
    <property type="component" value="Chromosome"/>
</dbReference>
<dbReference type="InterPro" id="IPR005025">
    <property type="entry name" value="FMN_Rdtase-like_dom"/>
</dbReference>
<reference evidence="2" key="1">
    <citation type="submission" date="2022-05" db="EMBL/GenBank/DDBJ databases">
        <authorList>
            <person name="Oliphant S.A."/>
            <person name="Watson-Haigh N.S."/>
            <person name="Sumby K.M."/>
            <person name="Gardner J.M."/>
            <person name="Jiranek V."/>
        </authorList>
    </citation>
    <scope>NUCLEOTIDE SEQUENCE</scope>
    <source>
        <strain evidence="2">KI16_H9</strain>
    </source>
</reference>
<name>A0ABY5BR21_9LACO</name>
<gene>
    <name evidence="2" type="ORF">M3M35_05060</name>
</gene>
<evidence type="ECO:0000313" key="2">
    <source>
        <dbReference type="EMBL" id="USS84678.1"/>
    </source>
</evidence>
<protein>
    <submittedName>
        <fullName evidence="2">NAD(P)H-dependent oxidoreductase</fullName>
    </submittedName>
</protein>
<dbReference type="Gene3D" id="3.40.50.360">
    <property type="match status" value="1"/>
</dbReference>
<organism evidence="2 3">
    <name type="scientific">Fructilactobacillus myrtifloralis</name>
    <dbReference type="NCBI Taxonomy" id="2940301"/>
    <lineage>
        <taxon>Bacteria</taxon>
        <taxon>Bacillati</taxon>
        <taxon>Bacillota</taxon>
        <taxon>Bacilli</taxon>
        <taxon>Lactobacillales</taxon>
        <taxon>Lactobacillaceae</taxon>
        <taxon>Fructilactobacillus</taxon>
    </lineage>
</organism>
<dbReference type="RefSeq" id="WP_252749581.1">
    <property type="nucleotide sequence ID" value="NZ_CP097116.1"/>
</dbReference>
<dbReference type="InterPro" id="IPR029039">
    <property type="entry name" value="Flavoprotein-like_sf"/>
</dbReference>
<dbReference type="PANTHER" id="PTHR30543">
    <property type="entry name" value="CHROMATE REDUCTASE"/>
    <property type="match status" value="1"/>
</dbReference>
<dbReference type="PANTHER" id="PTHR30543:SF21">
    <property type="entry name" value="NAD(P)H-DEPENDENT FMN REDUCTASE LOT6"/>
    <property type="match status" value="1"/>
</dbReference>
<evidence type="ECO:0000313" key="3">
    <source>
        <dbReference type="Proteomes" id="UP001056707"/>
    </source>
</evidence>